<evidence type="ECO:0000256" key="3">
    <source>
        <dbReference type="ARBA" id="ARBA00045104"/>
    </source>
</evidence>
<dbReference type="EC" id="2.4.1.257" evidence="4"/>
<comment type="similarity">
    <text evidence="4">Belongs to the glycosyltransferase group 1 family.</text>
</comment>
<dbReference type="STRING" id="451379.A0A0N5APG5"/>
<organism evidence="7 8">
    <name type="scientific">Syphacia muris</name>
    <dbReference type="NCBI Taxonomy" id="451379"/>
    <lineage>
        <taxon>Eukaryota</taxon>
        <taxon>Metazoa</taxon>
        <taxon>Ecdysozoa</taxon>
        <taxon>Nematoda</taxon>
        <taxon>Chromadorea</taxon>
        <taxon>Rhabditida</taxon>
        <taxon>Spirurina</taxon>
        <taxon>Oxyuridomorpha</taxon>
        <taxon>Oxyuroidea</taxon>
        <taxon>Oxyuridae</taxon>
        <taxon>Syphacia</taxon>
    </lineage>
</organism>
<dbReference type="Proteomes" id="UP000046393">
    <property type="component" value="Unplaced"/>
</dbReference>
<dbReference type="Pfam" id="PF00534">
    <property type="entry name" value="Glycos_transf_1"/>
    <property type="match status" value="1"/>
</dbReference>
<comment type="catalytic activity">
    <reaction evidence="2 4">
        <text>a beta-D-Man-(1-&gt;4)-beta-D-GlcNAc-(1-&gt;4)-alpha-D-GlcNAc-diphospho-di-trans,poly-cis-dolichol + GDP-alpha-D-mannose = an alpha-D-Man-(1-&gt;3)-beta-D-Man-(1-&gt;4)-beta-D-GlcNAc-(1-&gt;4)-alpha-D-GlcNAc-diphospho-di-trans,poly-cis-dolichol + GDP + H(+)</text>
        <dbReference type="Rhea" id="RHEA:29515"/>
        <dbReference type="Rhea" id="RHEA-COMP:19511"/>
        <dbReference type="Rhea" id="RHEA-COMP:19513"/>
        <dbReference type="ChEBI" id="CHEBI:15378"/>
        <dbReference type="ChEBI" id="CHEBI:57527"/>
        <dbReference type="ChEBI" id="CHEBI:58189"/>
        <dbReference type="ChEBI" id="CHEBI:58472"/>
        <dbReference type="ChEBI" id="CHEBI:132510"/>
        <dbReference type="EC" id="2.4.1.132"/>
    </reaction>
    <physiologicalReaction direction="left-to-right" evidence="2 4">
        <dbReference type="Rhea" id="RHEA:29516"/>
    </physiologicalReaction>
</comment>
<comment type="subcellular location">
    <subcellularLocation>
        <location evidence="4">Endoplasmic reticulum membrane</location>
        <topology evidence="4">Single-pass membrane protein</topology>
    </subcellularLocation>
</comment>
<protein>
    <recommendedName>
        <fullName evidence="4">Alpha-1,3/1,6-mannosyltransferase ALG2</fullName>
        <ecNumber evidence="4">2.4.1.132</ecNumber>
        <ecNumber evidence="4">2.4.1.257</ecNumber>
    </recommendedName>
    <alternativeName>
        <fullName evidence="4">GDP-Man:Man(1)GlcNAc(2)-PP-Dol alpha-1,3-mannosyltransferase</fullName>
    </alternativeName>
</protein>
<dbReference type="SUPFAM" id="SSF53756">
    <property type="entry name" value="UDP-Glycosyltransferase/glycogen phosphorylase"/>
    <property type="match status" value="1"/>
</dbReference>
<keyword evidence="7" id="KW-1185">Reference proteome</keyword>
<dbReference type="Gene3D" id="3.40.50.2000">
    <property type="entry name" value="Glycogen Phosphorylase B"/>
    <property type="match status" value="2"/>
</dbReference>
<name>A0A0N5APG5_9BILA</name>
<evidence type="ECO:0000313" key="7">
    <source>
        <dbReference type="Proteomes" id="UP000046393"/>
    </source>
</evidence>
<accession>A0A0N5APG5</accession>
<dbReference type="PANTHER" id="PTHR45918:SF2">
    <property type="entry name" value="ALPHA-1,3_1,6-MANNOSYLTRANSFERASE ALG2"/>
    <property type="match status" value="1"/>
</dbReference>
<evidence type="ECO:0000256" key="4">
    <source>
        <dbReference type="RuleBase" id="RU367136"/>
    </source>
</evidence>
<keyword evidence="4" id="KW-0808">Transferase</keyword>
<comment type="pathway">
    <text evidence="4">Protein modification; protein glycosylation.</text>
</comment>
<evidence type="ECO:0000256" key="1">
    <source>
        <dbReference type="ARBA" id="ARBA00022676"/>
    </source>
</evidence>
<comment type="catalytic activity">
    <reaction evidence="3 4">
        <text>an alpha-D-Man-(1-&gt;3)-beta-D-Man-(1-&gt;4)-beta-D-GlcNAc-(1-&gt;4)-alpha-D-GlcNAc-diphospho-di-trans,poly-cis-dolichol + GDP-alpha-D-mannose = an alpha-D-Man-(1-&gt;3)-[alpha-D-Man-(1-&gt;6)]-beta-D-Man-(1-&gt;4)-beta-D-GlcNAc-(1-&gt;4)-alpha-D-GlcNAc-diphospho-di-trans,poly-cis-dolichol + GDP + H(+)</text>
        <dbReference type="Rhea" id="RHEA:29519"/>
        <dbReference type="Rhea" id="RHEA-COMP:19513"/>
        <dbReference type="Rhea" id="RHEA-COMP:19515"/>
        <dbReference type="ChEBI" id="CHEBI:15378"/>
        <dbReference type="ChEBI" id="CHEBI:57527"/>
        <dbReference type="ChEBI" id="CHEBI:58189"/>
        <dbReference type="ChEBI" id="CHEBI:132510"/>
        <dbReference type="ChEBI" id="CHEBI:132511"/>
        <dbReference type="EC" id="2.4.1.257"/>
    </reaction>
    <physiologicalReaction direction="left-to-right" evidence="3 4">
        <dbReference type="Rhea" id="RHEA:29520"/>
    </physiologicalReaction>
</comment>
<dbReference type="Pfam" id="PF13439">
    <property type="entry name" value="Glyco_transf_4"/>
    <property type="match status" value="1"/>
</dbReference>
<sequence>MMQIREIVMHNRTADMLIVIIHPELWNGGSDRCNVGMIRHFLNTEHRIVWYTSWSDKYWSKDEFSNVELRELKLPLHPGDWLSENVAIGWQLLFSDLNPDLIILDHSASCVPLLKWRFPKVKILFYCHFPQQLVTPSRFFLYRWYANLIGVYESFLFKDVDTIMVNSKFTKKKFSLVMPEISKDKIMVVYPPCDVDVTEIGEKAISRMSRPKNERYTFLSLNRFWPEKRLEIVIEAAVELKKKNLNPRILLAGSVMPTIPESKIYYTYLKEKVKEFQVSDLVEFVPSPTEYKKFALLRECDTVLYTPENEHFGIVPIEALEQRRPVIVCNSGGPAETVLDGITGSKISYPDGQLLAEEMEKHMNKPFWPALDDDTGFEVQRKRFDNNFSLKGFGNHLNDAIAELFSQPRSAMRDRA</sequence>
<dbReference type="InterPro" id="IPR001296">
    <property type="entry name" value="Glyco_trans_1"/>
</dbReference>
<feature type="domain" description="Glycosyltransferase subfamily 4-like N-terminal" evidence="6">
    <location>
        <begin position="28"/>
        <end position="196"/>
    </location>
</feature>
<dbReference type="WBParaSite" id="SMUV_0000654001-mRNA-1">
    <property type="protein sequence ID" value="SMUV_0000654001-mRNA-1"/>
    <property type="gene ID" value="SMUV_0000654001"/>
</dbReference>
<comment type="function">
    <text evidence="4">Mannosylates Man(2)GlcNAc(2)-dolichol diphosphate and Man(1)GlcNAc(2)-dolichol diphosphate to form Man(3)GlcNAc(2)-dolichol diphosphate.</text>
</comment>
<dbReference type="EC" id="2.4.1.132" evidence="4"/>
<evidence type="ECO:0000259" key="6">
    <source>
        <dbReference type="Pfam" id="PF13439"/>
    </source>
</evidence>
<feature type="domain" description="Glycosyl transferase family 1" evidence="5">
    <location>
        <begin position="208"/>
        <end position="366"/>
    </location>
</feature>
<reference evidence="8" key="1">
    <citation type="submission" date="2017-02" db="UniProtKB">
        <authorList>
            <consortium name="WormBaseParasite"/>
        </authorList>
    </citation>
    <scope>IDENTIFICATION</scope>
</reference>
<dbReference type="UniPathway" id="UPA00378"/>
<evidence type="ECO:0000256" key="2">
    <source>
        <dbReference type="ARBA" id="ARBA00045103"/>
    </source>
</evidence>
<proteinExistence type="inferred from homology"/>
<dbReference type="GO" id="GO:0004378">
    <property type="term" value="F:GDP-Man:Man(1)GlcNAc(2)-PP-Dol alpha-1,3-mannosyltransferase activity"/>
    <property type="evidence" value="ECO:0007669"/>
    <property type="project" value="UniProtKB-UniRule"/>
</dbReference>
<dbReference type="InterPro" id="IPR027054">
    <property type="entry name" value="ALG2"/>
</dbReference>
<dbReference type="PANTHER" id="PTHR45918">
    <property type="entry name" value="ALPHA-1,3/1,6-MANNOSYLTRANSFERASE ALG2"/>
    <property type="match status" value="1"/>
</dbReference>
<evidence type="ECO:0000313" key="8">
    <source>
        <dbReference type="WBParaSite" id="SMUV_0000654001-mRNA-1"/>
    </source>
</evidence>
<dbReference type="AlphaFoldDB" id="A0A0N5APG5"/>
<evidence type="ECO:0000259" key="5">
    <source>
        <dbReference type="Pfam" id="PF00534"/>
    </source>
</evidence>
<dbReference type="GO" id="GO:0102704">
    <property type="term" value="F:GDP-Man:Man(2)GlcNAc(2)-PP-Dol alpha-1,6-mannosyltransferase activity"/>
    <property type="evidence" value="ECO:0007669"/>
    <property type="project" value="UniProtKB-UniRule"/>
</dbReference>
<dbReference type="InterPro" id="IPR028098">
    <property type="entry name" value="Glyco_trans_4-like_N"/>
</dbReference>
<dbReference type="GO" id="GO:0005789">
    <property type="term" value="C:endoplasmic reticulum membrane"/>
    <property type="evidence" value="ECO:0007669"/>
    <property type="project" value="UniProtKB-SubCell"/>
</dbReference>
<keyword evidence="1 4" id="KW-0328">Glycosyltransferase</keyword>